<evidence type="ECO:0000313" key="1">
    <source>
        <dbReference type="EMBL" id="XBU17283.1"/>
    </source>
</evidence>
<dbReference type="RefSeq" id="WP_349929895.1">
    <property type="nucleotide sequence ID" value="NZ_CP157982.1"/>
</dbReference>
<reference evidence="1" key="1">
    <citation type="submission" date="2024-06" db="EMBL/GenBank/DDBJ databases">
        <authorList>
            <person name="Song Z."/>
        </authorList>
    </citation>
    <scope>NUCLEOTIDE SEQUENCE</scope>
    <source>
        <strain evidence="1">A1-4-2</strain>
        <plasmid evidence="1">unnamed1</plasmid>
    </source>
</reference>
<name>A0AAU7T227_9GAMM</name>
<geneLocation type="plasmid" evidence="1">
    <name>unnamed1</name>
</geneLocation>
<dbReference type="EMBL" id="CP157982">
    <property type="protein sequence ID" value="XBU17283.1"/>
    <property type="molecule type" value="Genomic_DNA"/>
</dbReference>
<keyword evidence="1" id="KW-0614">Plasmid</keyword>
<organism evidence="1">
    <name type="scientific">Acinetobacter sp. A1-4-2</name>
    <dbReference type="NCBI Taxonomy" id="3156489"/>
    <lineage>
        <taxon>Bacteria</taxon>
        <taxon>Pseudomonadati</taxon>
        <taxon>Pseudomonadota</taxon>
        <taxon>Gammaproteobacteria</taxon>
        <taxon>Moraxellales</taxon>
        <taxon>Moraxellaceae</taxon>
        <taxon>Acinetobacter</taxon>
    </lineage>
</organism>
<protein>
    <submittedName>
        <fullName evidence="1">Uncharacterized protein</fullName>
    </submittedName>
</protein>
<proteinExistence type="predicted"/>
<accession>A0AAU7T227</accession>
<dbReference type="AlphaFoldDB" id="A0AAU7T227"/>
<sequence>MKVQLEARFARVHLKDWQLIRKNSEKLIKSFAVDPKTLKRIID</sequence>
<gene>
    <name evidence="1" type="ORF">ABJ384_15040</name>
</gene>